<dbReference type="InterPro" id="IPR013324">
    <property type="entry name" value="RNA_pol_sigma_r3/r4-like"/>
</dbReference>
<dbReference type="PANTHER" id="PTHR43133">
    <property type="entry name" value="RNA POLYMERASE ECF-TYPE SIGMA FACTO"/>
    <property type="match status" value="1"/>
</dbReference>
<keyword evidence="8" id="KW-1185">Reference proteome</keyword>
<dbReference type="NCBIfam" id="TIGR02985">
    <property type="entry name" value="Sig70_bacteroi1"/>
    <property type="match status" value="1"/>
</dbReference>
<evidence type="ECO:0000313" key="8">
    <source>
        <dbReference type="Proteomes" id="UP000198916"/>
    </source>
</evidence>
<feature type="domain" description="RNA polymerase sigma factor 70 region 4 type 2" evidence="6">
    <location>
        <begin position="127"/>
        <end position="172"/>
    </location>
</feature>
<dbReference type="InterPro" id="IPR036388">
    <property type="entry name" value="WH-like_DNA-bd_sf"/>
</dbReference>
<dbReference type="Gene3D" id="1.10.10.10">
    <property type="entry name" value="Winged helix-like DNA-binding domain superfamily/Winged helix DNA-binding domain"/>
    <property type="match status" value="1"/>
</dbReference>
<reference evidence="8" key="1">
    <citation type="submission" date="2016-10" db="EMBL/GenBank/DDBJ databases">
        <authorList>
            <person name="Varghese N."/>
            <person name="Submissions S."/>
        </authorList>
    </citation>
    <scope>NUCLEOTIDE SEQUENCE [LARGE SCALE GENOMIC DNA]</scope>
    <source>
        <strain evidence="8">Jip14</strain>
    </source>
</reference>
<gene>
    <name evidence="7" type="ORF">SAMN05421740_102676</name>
</gene>
<dbReference type="InterPro" id="IPR014327">
    <property type="entry name" value="RNA_pol_sigma70_bacteroid"/>
</dbReference>
<keyword evidence="2" id="KW-0805">Transcription regulation</keyword>
<evidence type="ECO:0000259" key="5">
    <source>
        <dbReference type="Pfam" id="PF04542"/>
    </source>
</evidence>
<feature type="domain" description="RNA polymerase sigma-70 region 2" evidence="5">
    <location>
        <begin position="25"/>
        <end position="90"/>
    </location>
</feature>
<dbReference type="InterPro" id="IPR039425">
    <property type="entry name" value="RNA_pol_sigma-70-like"/>
</dbReference>
<sequence length="185" mass="21939">MDKNGQQDPQQQVQHPLDETAFRLLFDLYWKRLLAFCQHHTHDDDAAMDMVQDIFCSLWKRRETLQISVSMEYYLFRAARIKISDHFREKFKRTERENCLAEQFCETVNNTEETIYYKDLDHFVDGLVNRLPCRCRQVYTLSRNSGLNIREIAEQLSISEKTVEAHLTKALGFLKKNLDGQLDSK</sequence>
<dbReference type="PANTHER" id="PTHR43133:SF46">
    <property type="entry name" value="RNA POLYMERASE SIGMA-70 FACTOR ECF SUBFAMILY"/>
    <property type="match status" value="1"/>
</dbReference>
<keyword evidence="3" id="KW-0731">Sigma factor</keyword>
<accession>A0A1H7JUS8</accession>
<dbReference type="SUPFAM" id="SSF88946">
    <property type="entry name" value="Sigma2 domain of RNA polymerase sigma factors"/>
    <property type="match status" value="1"/>
</dbReference>
<dbReference type="STRING" id="332977.SAMN05421740_102676"/>
<dbReference type="InterPro" id="IPR007627">
    <property type="entry name" value="RNA_pol_sigma70_r2"/>
</dbReference>
<protein>
    <submittedName>
        <fullName evidence="7">RNA polymerase sigma-70 factor, ECF subfamily</fullName>
    </submittedName>
</protein>
<dbReference type="InterPro" id="IPR013249">
    <property type="entry name" value="RNA_pol_sigma70_r4_t2"/>
</dbReference>
<dbReference type="GO" id="GO:0003677">
    <property type="term" value="F:DNA binding"/>
    <property type="evidence" value="ECO:0007669"/>
    <property type="project" value="InterPro"/>
</dbReference>
<dbReference type="GO" id="GO:0006352">
    <property type="term" value="P:DNA-templated transcription initiation"/>
    <property type="evidence" value="ECO:0007669"/>
    <property type="project" value="InterPro"/>
</dbReference>
<evidence type="ECO:0000256" key="4">
    <source>
        <dbReference type="ARBA" id="ARBA00023163"/>
    </source>
</evidence>
<dbReference type="Pfam" id="PF08281">
    <property type="entry name" value="Sigma70_r4_2"/>
    <property type="match status" value="1"/>
</dbReference>
<evidence type="ECO:0000256" key="1">
    <source>
        <dbReference type="ARBA" id="ARBA00010641"/>
    </source>
</evidence>
<proteinExistence type="inferred from homology"/>
<dbReference type="GO" id="GO:0016987">
    <property type="term" value="F:sigma factor activity"/>
    <property type="evidence" value="ECO:0007669"/>
    <property type="project" value="UniProtKB-KW"/>
</dbReference>
<dbReference type="InterPro" id="IPR013325">
    <property type="entry name" value="RNA_pol_sigma_r2"/>
</dbReference>
<dbReference type="AlphaFoldDB" id="A0A1H7JUS8"/>
<comment type="similarity">
    <text evidence="1">Belongs to the sigma-70 factor family. ECF subfamily.</text>
</comment>
<dbReference type="SUPFAM" id="SSF88659">
    <property type="entry name" value="Sigma3 and sigma4 domains of RNA polymerase sigma factors"/>
    <property type="match status" value="1"/>
</dbReference>
<evidence type="ECO:0000313" key="7">
    <source>
        <dbReference type="EMBL" id="SEK78124.1"/>
    </source>
</evidence>
<keyword evidence="4" id="KW-0804">Transcription</keyword>
<dbReference type="Gene3D" id="1.10.1740.10">
    <property type="match status" value="1"/>
</dbReference>
<evidence type="ECO:0000259" key="6">
    <source>
        <dbReference type="Pfam" id="PF08281"/>
    </source>
</evidence>
<dbReference type="InterPro" id="IPR014284">
    <property type="entry name" value="RNA_pol_sigma-70_dom"/>
</dbReference>
<dbReference type="Pfam" id="PF04542">
    <property type="entry name" value="Sigma70_r2"/>
    <property type="match status" value="1"/>
</dbReference>
<evidence type="ECO:0000256" key="3">
    <source>
        <dbReference type="ARBA" id="ARBA00023082"/>
    </source>
</evidence>
<dbReference type="RefSeq" id="WP_177181037.1">
    <property type="nucleotide sequence ID" value="NZ_FNZR01000002.1"/>
</dbReference>
<dbReference type="Proteomes" id="UP000198916">
    <property type="component" value="Unassembled WGS sequence"/>
</dbReference>
<dbReference type="NCBIfam" id="TIGR02937">
    <property type="entry name" value="sigma70-ECF"/>
    <property type="match status" value="1"/>
</dbReference>
<evidence type="ECO:0000256" key="2">
    <source>
        <dbReference type="ARBA" id="ARBA00023015"/>
    </source>
</evidence>
<organism evidence="7 8">
    <name type="scientific">Parapedobacter koreensis</name>
    <dbReference type="NCBI Taxonomy" id="332977"/>
    <lineage>
        <taxon>Bacteria</taxon>
        <taxon>Pseudomonadati</taxon>
        <taxon>Bacteroidota</taxon>
        <taxon>Sphingobacteriia</taxon>
        <taxon>Sphingobacteriales</taxon>
        <taxon>Sphingobacteriaceae</taxon>
        <taxon>Parapedobacter</taxon>
    </lineage>
</organism>
<name>A0A1H7JUS8_9SPHI</name>
<dbReference type="EMBL" id="FNZR01000002">
    <property type="protein sequence ID" value="SEK78124.1"/>
    <property type="molecule type" value="Genomic_DNA"/>
</dbReference>